<dbReference type="PROSITE" id="PS50005">
    <property type="entry name" value="TPR"/>
    <property type="match status" value="3"/>
</dbReference>
<dbReference type="PANTHER" id="PTHR45188:SF2">
    <property type="entry name" value="DNAJ HOMOLOG SUBFAMILY C MEMBER 7"/>
    <property type="match status" value="1"/>
</dbReference>
<keyword evidence="1" id="KW-0677">Repeat</keyword>
<name>A0A7C6EI72_UNCW3</name>
<dbReference type="SUPFAM" id="SSF49464">
    <property type="entry name" value="Carboxypeptidase regulatory domain-like"/>
    <property type="match status" value="1"/>
</dbReference>
<evidence type="ECO:0000313" key="3">
    <source>
        <dbReference type="EMBL" id="HHS62862.1"/>
    </source>
</evidence>
<dbReference type="InterPro" id="IPR019734">
    <property type="entry name" value="TPR_rpt"/>
</dbReference>
<reference evidence="3" key="1">
    <citation type="journal article" date="2020" name="mSystems">
        <title>Genome- and Community-Level Interaction Insights into Carbon Utilization and Element Cycling Functions of Hydrothermarchaeota in Hydrothermal Sediment.</title>
        <authorList>
            <person name="Zhou Z."/>
            <person name="Liu Y."/>
            <person name="Xu W."/>
            <person name="Pan J."/>
            <person name="Luo Z.H."/>
            <person name="Li M."/>
        </authorList>
    </citation>
    <scope>NUCLEOTIDE SEQUENCE [LARGE SCALE GENOMIC DNA]</scope>
    <source>
        <strain evidence="3">SpSt-783</strain>
    </source>
</reference>
<dbReference type="SUPFAM" id="SSF48452">
    <property type="entry name" value="TPR-like"/>
    <property type="match status" value="1"/>
</dbReference>
<dbReference type="Gene3D" id="1.25.40.10">
    <property type="entry name" value="Tetratricopeptide repeat domain"/>
    <property type="match status" value="3"/>
</dbReference>
<dbReference type="Gene3D" id="2.60.40.1120">
    <property type="entry name" value="Carboxypeptidase-like, regulatory domain"/>
    <property type="match status" value="1"/>
</dbReference>
<keyword evidence="2" id="KW-0802">TPR repeat</keyword>
<sequence length="547" mass="61645">MMIVYLFIISQLCRTSGYIDIPTVPQYDIKGMWGITTEFSFPMYSDDPNPNDSIFVDPKDFSMAFKYGFGRGEFAISMFTPTTWVASLSYLLKEAKESGTAWFCGVDDISYAKHISTVGAGGNDGTIEEISYHKYSNGRPWELFSGYIAMQKYFGRVANFVLGLGRGRFVGYGWRSHIFNTDFLVLGNDYKTKDHSWWAMGLFMGGSLKFPFGLEASVEMDGRDANVGLKYHFPVVTATFALCKVEYLGDFRPWSPRWTFGLEGNNRTAVSAPKVGSLECVIQDQTTKELLQNCIVDIKEINKRYRAPAGTFSLSLPAGNYTITVITPNYVDYIAKVSVKSGVKSKLVFNMKKTEEAIQREIAAMEREKSIKTYLSQGKIYFSEGNLKEAKKAFEMVLSLDPDNKEAKDYLANIETRRTELITAYLTEARNREKANDIAKAIEFYQKVLDLDPQNTESTEAIARLKTMVAQERKPPTTTKPKEPTKKATAEEIDALYKKGVSLFSANNFDEALKVFNQVLALDPNHKGAKDYKKRTEARLKVLKGGE</sequence>
<dbReference type="InterPro" id="IPR011990">
    <property type="entry name" value="TPR-like_helical_dom_sf"/>
</dbReference>
<organism evidence="3">
    <name type="scientific">candidate division WOR-3 bacterium</name>
    <dbReference type="NCBI Taxonomy" id="2052148"/>
    <lineage>
        <taxon>Bacteria</taxon>
        <taxon>Bacteria division WOR-3</taxon>
    </lineage>
</organism>
<protein>
    <submittedName>
        <fullName evidence="3">Tetratricopeptide repeat protein</fullName>
    </submittedName>
</protein>
<evidence type="ECO:0000256" key="1">
    <source>
        <dbReference type="ARBA" id="ARBA00022737"/>
    </source>
</evidence>
<proteinExistence type="predicted"/>
<dbReference type="PANTHER" id="PTHR45188">
    <property type="entry name" value="DNAJ PROTEIN P58IPK HOMOLOG"/>
    <property type="match status" value="1"/>
</dbReference>
<accession>A0A7C6EI72</accession>
<dbReference type="EMBL" id="DTHJ01000091">
    <property type="protein sequence ID" value="HHS62862.1"/>
    <property type="molecule type" value="Genomic_DNA"/>
</dbReference>
<dbReference type="Pfam" id="PF13181">
    <property type="entry name" value="TPR_8"/>
    <property type="match status" value="2"/>
</dbReference>
<feature type="repeat" description="TPR" evidence="2">
    <location>
        <begin position="422"/>
        <end position="455"/>
    </location>
</feature>
<feature type="repeat" description="TPR" evidence="2">
    <location>
        <begin position="493"/>
        <end position="526"/>
    </location>
</feature>
<gene>
    <name evidence="3" type="ORF">ENV70_04510</name>
</gene>
<dbReference type="InterPro" id="IPR008969">
    <property type="entry name" value="CarboxyPept-like_regulatory"/>
</dbReference>
<dbReference type="SMART" id="SM00028">
    <property type="entry name" value="TPR"/>
    <property type="match status" value="3"/>
</dbReference>
<dbReference type="PROSITE" id="PS50293">
    <property type="entry name" value="TPR_REGION"/>
    <property type="match status" value="2"/>
</dbReference>
<comment type="caution">
    <text evidence="3">The sequence shown here is derived from an EMBL/GenBank/DDBJ whole genome shotgun (WGS) entry which is preliminary data.</text>
</comment>
<dbReference type="Pfam" id="PF00515">
    <property type="entry name" value="TPR_1"/>
    <property type="match status" value="1"/>
</dbReference>
<feature type="repeat" description="TPR" evidence="2">
    <location>
        <begin position="371"/>
        <end position="404"/>
    </location>
</feature>
<evidence type="ECO:0000256" key="2">
    <source>
        <dbReference type="PROSITE-ProRule" id="PRU00339"/>
    </source>
</evidence>
<dbReference type="AlphaFoldDB" id="A0A7C6EI72"/>